<comment type="caution">
    <text evidence="2">The sequence shown here is derived from an EMBL/GenBank/DDBJ whole genome shotgun (WGS) entry which is preliminary data.</text>
</comment>
<keyword evidence="1" id="KW-0472">Membrane</keyword>
<dbReference type="OrthoDB" id="99681at2157"/>
<keyword evidence="1" id="KW-1133">Transmembrane helix</keyword>
<dbReference type="STRING" id="227598.APY94_01330"/>
<keyword evidence="1" id="KW-0812">Transmembrane</keyword>
<dbReference type="EMBL" id="LLYW01000004">
    <property type="protein sequence ID" value="KUH34490.1"/>
    <property type="molecule type" value="Genomic_DNA"/>
</dbReference>
<protein>
    <recommendedName>
        <fullName evidence="4">Succinate dehydrogenase</fullName>
    </recommendedName>
</protein>
<organism evidence="2 3">
    <name type="scientific">Thermococcus celericrescens</name>
    <dbReference type="NCBI Taxonomy" id="227598"/>
    <lineage>
        <taxon>Archaea</taxon>
        <taxon>Methanobacteriati</taxon>
        <taxon>Methanobacteriota</taxon>
        <taxon>Thermococci</taxon>
        <taxon>Thermococcales</taxon>
        <taxon>Thermococcaceae</taxon>
        <taxon>Thermococcus</taxon>
    </lineage>
</organism>
<dbReference type="RefSeq" id="WP_058937925.1">
    <property type="nucleotide sequence ID" value="NZ_LLYW01000004.1"/>
</dbReference>
<evidence type="ECO:0000313" key="2">
    <source>
        <dbReference type="EMBL" id="KUH34490.1"/>
    </source>
</evidence>
<name>A0A100XZD9_9EURY</name>
<keyword evidence="3" id="KW-1185">Reference proteome</keyword>
<dbReference type="Proteomes" id="UP000053462">
    <property type="component" value="Unassembled WGS sequence"/>
</dbReference>
<evidence type="ECO:0008006" key="4">
    <source>
        <dbReference type="Google" id="ProtNLM"/>
    </source>
</evidence>
<reference evidence="2 3" key="1">
    <citation type="submission" date="2015-10" db="EMBL/GenBank/DDBJ databases">
        <title>Draft genome sequence of Thermococcus celericrescens strain DSM 17994.</title>
        <authorList>
            <person name="Hong S.-J."/>
            <person name="Park C.-E."/>
            <person name="Shin J.-H."/>
        </authorList>
    </citation>
    <scope>NUCLEOTIDE SEQUENCE [LARGE SCALE GENOMIC DNA]</scope>
    <source>
        <strain evidence="2 3">DSM 17994</strain>
    </source>
</reference>
<sequence>MRPKTALAIVEWTSLPLLLLAGLMAISGYGLTSEAARTASLGLLTFSRSQAIHLSRFVKLGFVFLLLLHTYAGTEVLTEKLRAGDRRGAAALIEYGVIAFLIYVGWIAVNGEFGG</sequence>
<evidence type="ECO:0000313" key="3">
    <source>
        <dbReference type="Proteomes" id="UP000053462"/>
    </source>
</evidence>
<proteinExistence type="predicted"/>
<feature type="transmembrane region" description="Helical" evidence="1">
    <location>
        <begin position="51"/>
        <end position="68"/>
    </location>
</feature>
<gene>
    <name evidence="2" type="ORF">APY94_01330</name>
</gene>
<evidence type="ECO:0000256" key="1">
    <source>
        <dbReference type="SAM" id="Phobius"/>
    </source>
</evidence>
<dbReference type="AlphaFoldDB" id="A0A100XZD9"/>
<accession>A0A100XZD9</accession>
<feature type="transmembrane region" description="Helical" evidence="1">
    <location>
        <begin position="89"/>
        <end position="109"/>
    </location>
</feature>
<feature type="transmembrane region" description="Helical" evidence="1">
    <location>
        <begin position="12"/>
        <end position="31"/>
    </location>
</feature>